<keyword evidence="2" id="KW-1185">Reference proteome</keyword>
<gene>
    <name evidence="1" type="ORF">MgSA37_02297</name>
</gene>
<proteinExistence type="predicted"/>
<dbReference type="OrthoDB" id="792024at2"/>
<evidence type="ECO:0000313" key="1">
    <source>
        <dbReference type="EMBL" id="BAU54125.1"/>
    </source>
</evidence>
<evidence type="ECO:0000313" key="2">
    <source>
        <dbReference type="Proteomes" id="UP000218263"/>
    </source>
</evidence>
<dbReference type="AlphaFoldDB" id="A0A0X8X1X5"/>
<dbReference type="EMBL" id="AP017313">
    <property type="protein sequence ID" value="BAU54125.1"/>
    <property type="molecule type" value="Genomic_DNA"/>
</dbReference>
<protein>
    <submittedName>
        <fullName evidence="1">Uncharacterized protein</fullName>
    </submittedName>
</protein>
<sequence>MTDPKVKIAIEAALNAFSKYNSFEATPFTTVFYEVFASDKDFLTKSGMLDEVFDDYPQLESLREVFFDLLLINFFSADVIKLEEDYLDSPEWEDIEEQTLDRGTELLNLLLYLNECRDEDIEPELEDYLKEFLLVDEDEFQDEYRIYEPVIANQILIESPVTEISKVAMELPEDSELKEMFYPMMCFFQNTNPSVEEKNNIAANAVNKDFDMAVLEILTCFAE</sequence>
<dbReference type="RefSeq" id="WP_096351954.1">
    <property type="nucleotide sequence ID" value="NZ_AP017313.1"/>
</dbReference>
<name>A0A0X8X1X5_9SPHI</name>
<dbReference type="Proteomes" id="UP000218263">
    <property type="component" value="Chromosome"/>
</dbReference>
<dbReference type="KEGG" id="mgot:MgSA37_02297"/>
<organism evidence="1 2">
    <name type="scientific">Mucilaginibacter gotjawali</name>
    <dbReference type="NCBI Taxonomy" id="1550579"/>
    <lineage>
        <taxon>Bacteria</taxon>
        <taxon>Pseudomonadati</taxon>
        <taxon>Bacteroidota</taxon>
        <taxon>Sphingobacteriia</taxon>
        <taxon>Sphingobacteriales</taxon>
        <taxon>Sphingobacteriaceae</taxon>
        <taxon>Mucilaginibacter</taxon>
    </lineage>
</organism>
<accession>A0A0X8X1X5</accession>
<reference evidence="1 2" key="1">
    <citation type="submission" date="2015-12" db="EMBL/GenBank/DDBJ databases">
        <title>Genome sequence of Mucilaginibacter gotjawali.</title>
        <authorList>
            <person name="Lee J.S."/>
            <person name="Lee K.C."/>
            <person name="Kim K.K."/>
            <person name="Lee B.W."/>
        </authorList>
    </citation>
    <scope>NUCLEOTIDE SEQUENCE [LARGE SCALE GENOMIC DNA]</scope>
    <source>
        <strain evidence="1 2">SA3-7</strain>
    </source>
</reference>